<feature type="domain" description="Glycoside hydrolase family 13 N-terminal" evidence="2">
    <location>
        <begin position="107"/>
        <end position="154"/>
    </location>
</feature>
<dbReference type="InterPro" id="IPR004193">
    <property type="entry name" value="Glyco_hydro_13_N"/>
</dbReference>
<dbReference type="Gene3D" id="2.60.40.10">
    <property type="entry name" value="Immunoglobulins"/>
    <property type="match status" value="1"/>
</dbReference>
<name>A0A366CXL8_9GAMM</name>
<dbReference type="SUPFAM" id="SSF81296">
    <property type="entry name" value="E set domains"/>
    <property type="match status" value="1"/>
</dbReference>
<evidence type="ECO:0000256" key="1">
    <source>
        <dbReference type="SAM" id="Phobius"/>
    </source>
</evidence>
<dbReference type="Proteomes" id="UP000252086">
    <property type="component" value="Unassembled WGS sequence"/>
</dbReference>
<evidence type="ECO:0000313" key="4">
    <source>
        <dbReference type="Proteomes" id="UP000252086"/>
    </source>
</evidence>
<feature type="transmembrane region" description="Helical" evidence="1">
    <location>
        <begin position="53"/>
        <end position="74"/>
    </location>
</feature>
<dbReference type="InterPro" id="IPR013783">
    <property type="entry name" value="Ig-like_fold"/>
</dbReference>
<comment type="caution">
    <text evidence="3">The sequence shown here is derived from an EMBL/GenBank/DDBJ whole genome shotgun (WGS) entry which is preliminary data.</text>
</comment>
<dbReference type="CDD" id="cd07184">
    <property type="entry name" value="E_set_Isoamylase_like_N"/>
    <property type="match status" value="1"/>
</dbReference>
<organism evidence="3 4">
    <name type="scientific">Marinomonas aquiplantarum</name>
    <dbReference type="NCBI Taxonomy" id="491951"/>
    <lineage>
        <taxon>Bacteria</taxon>
        <taxon>Pseudomonadati</taxon>
        <taxon>Pseudomonadota</taxon>
        <taxon>Gammaproteobacteria</taxon>
        <taxon>Oceanospirillales</taxon>
        <taxon>Oceanospirillaceae</taxon>
        <taxon>Marinomonas</taxon>
    </lineage>
</organism>
<keyword evidence="1" id="KW-0472">Membrane</keyword>
<keyword evidence="1" id="KW-0812">Transmembrane</keyword>
<sequence>MNLRPIIVKVSEALQQGIFATICRKASLKRLLLSSNLTGFPNSVNELPKLAQALLYIILPSQAFAVALLLSLLLNHMELEMIEKTYLKTKPKCKVKFSLPADAIGDASKVSVVGDFNNWDAEANPLKKQKTGLYASTLNLEVDHTYQFRYVADNVHWLNDDMADAYVPSPVSHDNNGVLNL</sequence>
<accession>A0A366CXL8</accession>
<dbReference type="GO" id="GO:0004553">
    <property type="term" value="F:hydrolase activity, hydrolyzing O-glycosyl compounds"/>
    <property type="evidence" value="ECO:0007669"/>
    <property type="project" value="InterPro"/>
</dbReference>
<dbReference type="InterPro" id="IPR014756">
    <property type="entry name" value="Ig_E-set"/>
</dbReference>
<keyword evidence="1" id="KW-1133">Transmembrane helix</keyword>
<dbReference type="Pfam" id="PF02922">
    <property type="entry name" value="CBM_48"/>
    <property type="match status" value="1"/>
</dbReference>
<gene>
    <name evidence="3" type="ORF">DFP76_10874</name>
</gene>
<dbReference type="EMBL" id="QNRF01000008">
    <property type="protein sequence ID" value="RBO80211.1"/>
    <property type="molecule type" value="Genomic_DNA"/>
</dbReference>
<dbReference type="AlphaFoldDB" id="A0A366CXL8"/>
<proteinExistence type="predicted"/>
<keyword evidence="4" id="KW-1185">Reference proteome</keyword>
<evidence type="ECO:0000313" key="3">
    <source>
        <dbReference type="EMBL" id="RBO80211.1"/>
    </source>
</evidence>
<evidence type="ECO:0000259" key="2">
    <source>
        <dbReference type="Pfam" id="PF02922"/>
    </source>
</evidence>
<dbReference type="GO" id="GO:0005975">
    <property type="term" value="P:carbohydrate metabolic process"/>
    <property type="evidence" value="ECO:0007669"/>
    <property type="project" value="InterPro"/>
</dbReference>
<reference evidence="3 4" key="1">
    <citation type="submission" date="2018-06" db="EMBL/GenBank/DDBJ databases">
        <title>Genomic Encyclopedia of Type Strains, Phase III (KMG-III): the genomes of soil and plant-associated and newly described type strains.</title>
        <authorList>
            <person name="Whitman W."/>
        </authorList>
    </citation>
    <scope>NUCLEOTIDE SEQUENCE [LARGE SCALE GENOMIC DNA]</scope>
    <source>
        <strain evidence="3 4">CECT 7732</strain>
    </source>
</reference>
<protein>
    <submittedName>
        <fullName evidence="3">Putative carbohydrate-binding protein with CBM48</fullName>
    </submittedName>
</protein>